<organism evidence="4 5">
    <name type="scientific">Clostridium diolis</name>
    <dbReference type="NCBI Taxonomy" id="223919"/>
    <lineage>
        <taxon>Bacteria</taxon>
        <taxon>Bacillati</taxon>
        <taxon>Bacillota</taxon>
        <taxon>Clostridia</taxon>
        <taxon>Eubacteriales</taxon>
        <taxon>Clostridiaceae</taxon>
        <taxon>Clostridium</taxon>
    </lineage>
</organism>
<dbReference type="CDD" id="cd03801">
    <property type="entry name" value="GT4_PimA-like"/>
    <property type="match status" value="1"/>
</dbReference>
<feature type="domain" description="Spore protein YkvP/CgeB glycosyl transferase-like" evidence="3">
    <location>
        <begin position="906"/>
        <end position="1029"/>
    </location>
</feature>
<sequence length="1032" mass="122230">MKDNLANIVMQSKDELINDTENLKENISCVVKDKMKLVFFVRLGLDSFLGDIIEGLSQEYEIKKIIATEYKQIEDGMQWADICWFEWCDELIAYGSKLELAREKKVICRLHSYEAFTDYINNVTWNSIDKLIVVGAHIKDFIVENFNIDEKIISVIPNGIDEKKWTYKERENGFNIAYVGYINYKKGPMLLLHTFKAIYDEDNRYKLYIAGVFQDNRDVLYYNQMVRELGLENNVIYEGWQNDLDKWLEDKNYILCTSVLESQNMSVMQAMCKGIKPIIHNFVGAKKIYGKEYLWNTIKDAVNMICSDEYKSIEYRKFIEDNYLLEQQITKIRLVITKINLEKEKFKLLDEPLVTVGIINYNYSEFLDKSIESVLKQNYKNIEIIITDDSSSDDSVEKIKSYENKYENINAIYHASNSGNAYRGIEEIIKYARGKYFMFLSSDDFLSDSNVIKMYVSELLLDSSIDYVFGNISVYNDNNTENIRWTYRNYTDDEIISETFNRKGSGVVPFSVGLYKKEFFDRNKITLFEDKNNKVAGDTLNTLAYLKYGWKIKYINYDAVSYRHHNNNMTYDLENRIKSIISVMEYIVENFSETKYLINVDWSNLNEKNKESTKNYLIGVNYYNTYIMYLSGNGMPWKCNLDFDIEQIKVYLQPLINIIEKYMKKSLTYGDLYCNEINKILNEIKPYKLDIKVNKNDKEYMQQVQIIDKGEELRGSLLEKYKNKYKRHDKKILIYSVINGFWKYSFLSWKQVLNYMGIKADVIYEVNQKLNYEDYDIYINLADKIYIDNSFANKSIERIKNKIGIASKQDNDDLDLINIQKCKDFNYKFLISPFHEETYISYFKNLTSSNINIESVPFGFNPLIYYPENTKKIYDYFFVGTNSYLKYKETEKYLIPILNKYKNGILRGSGWGNINVELNPDNSKFFYNRSKINLNYHLDIQKKMKNEVNERTFIIGACGGFQIVDNPKLIYELYTKDDIAIANDEYEYAEMFKYYLNKPLERYEKAYNSLVKTYENKYSLFDRLEKILQLIL</sequence>
<feature type="domain" description="Glycosyltransferase 2-like" evidence="2">
    <location>
        <begin position="355"/>
        <end position="485"/>
    </location>
</feature>
<dbReference type="Gene3D" id="3.90.550.10">
    <property type="entry name" value="Spore Coat Polysaccharide Biosynthesis Protein SpsA, Chain A"/>
    <property type="match status" value="1"/>
</dbReference>
<accession>A0AAV3VWU7</accession>
<dbReference type="InterPro" id="IPR001296">
    <property type="entry name" value="Glyco_trans_1"/>
</dbReference>
<dbReference type="RefSeq" id="WP_243141287.1">
    <property type="nucleotide sequence ID" value="NZ_BJLA01000003.1"/>
</dbReference>
<evidence type="ECO:0000313" key="4">
    <source>
        <dbReference type="EMBL" id="GEA30470.1"/>
    </source>
</evidence>
<protein>
    <recommendedName>
        <fullName evidence="6">Glycosyltransferase</fullName>
    </recommendedName>
</protein>
<evidence type="ECO:0000259" key="2">
    <source>
        <dbReference type="Pfam" id="PF00535"/>
    </source>
</evidence>
<dbReference type="EMBL" id="BJLA01000003">
    <property type="protein sequence ID" value="GEA30470.1"/>
    <property type="molecule type" value="Genomic_DNA"/>
</dbReference>
<dbReference type="Pfam" id="PF00535">
    <property type="entry name" value="Glycos_transf_2"/>
    <property type="match status" value="1"/>
</dbReference>
<evidence type="ECO:0000259" key="3">
    <source>
        <dbReference type="Pfam" id="PF13524"/>
    </source>
</evidence>
<dbReference type="AlphaFoldDB" id="A0AAV3VWU7"/>
<dbReference type="GO" id="GO:0016758">
    <property type="term" value="F:hexosyltransferase activity"/>
    <property type="evidence" value="ECO:0007669"/>
    <property type="project" value="UniProtKB-ARBA"/>
</dbReference>
<dbReference type="SUPFAM" id="SSF53756">
    <property type="entry name" value="UDP-Glycosyltransferase/glycogen phosphorylase"/>
    <property type="match status" value="1"/>
</dbReference>
<dbReference type="InterPro" id="IPR029044">
    <property type="entry name" value="Nucleotide-diphossugar_trans"/>
</dbReference>
<evidence type="ECO:0000259" key="1">
    <source>
        <dbReference type="Pfam" id="PF00534"/>
    </source>
</evidence>
<comment type="caution">
    <text evidence="4">The sequence shown here is derived from an EMBL/GenBank/DDBJ whole genome shotgun (WGS) entry which is preliminary data.</text>
</comment>
<dbReference type="InterPro" id="IPR055259">
    <property type="entry name" value="YkvP/CgeB_Glyco_trans-like"/>
</dbReference>
<dbReference type="Proteomes" id="UP000325212">
    <property type="component" value="Unassembled WGS sequence"/>
</dbReference>
<evidence type="ECO:0008006" key="6">
    <source>
        <dbReference type="Google" id="ProtNLM"/>
    </source>
</evidence>
<keyword evidence="5" id="KW-1185">Reference proteome</keyword>
<dbReference type="SUPFAM" id="SSF53448">
    <property type="entry name" value="Nucleotide-diphospho-sugar transferases"/>
    <property type="match status" value="1"/>
</dbReference>
<dbReference type="PANTHER" id="PTHR22916:SF3">
    <property type="entry name" value="UDP-GLCNAC:BETAGAL BETA-1,3-N-ACETYLGLUCOSAMINYLTRANSFERASE-LIKE PROTEIN 1"/>
    <property type="match status" value="1"/>
</dbReference>
<feature type="domain" description="Glycosyl transferase family 1" evidence="1">
    <location>
        <begin position="161"/>
        <end position="290"/>
    </location>
</feature>
<dbReference type="Gene3D" id="3.40.50.2000">
    <property type="entry name" value="Glycogen Phosphorylase B"/>
    <property type="match status" value="2"/>
</dbReference>
<reference evidence="4 5" key="1">
    <citation type="submission" date="2019-06" db="EMBL/GenBank/DDBJ databases">
        <title>Draft genome sequence of Clostridium diolis DSM 15410.</title>
        <authorList>
            <person name="Kobayashi H."/>
            <person name="Tanizawa Y."/>
            <person name="Tohno M."/>
        </authorList>
    </citation>
    <scope>NUCLEOTIDE SEQUENCE [LARGE SCALE GENOMIC DNA]</scope>
    <source>
        <strain evidence="4 5">DSM 15410</strain>
    </source>
</reference>
<dbReference type="InterPro" id="IPR001173">
    <property type="entry name" value="Glyco_trans_2-like"/>
</dbReference>
<dbReference type="Pfam" id="PF00534">
    <property type="entry name" value="Glycos_transf_1"/>
    <property type="match status" value="1"/>
</dbReference>
<gene>
    <name evidence="4" type="ORF">CDIOL_13930</name>
</gene>
<proteinExistence type="predicted"/>
<name>A0AAV3VWU7_9CLOT</name>
<dbReference type="PANTHER" id="PTHR22916">
    <property type="entry name" value="GLYCOSYLTRANSFERASE"/>
    <property type="match status" value="1"/>
</dbReference>
<dbReference type="Pfam" id="PF13524">
    <property type="entry name" value="Glyco_trans_1_2"/>
    <property type="match status" value="1"/>
</dbReference>
<evidence type="ECO:0000313" key="5">
    <source>
        <dbReference type="Proteomes" id="UP000325212"/>
    </source>
</evidence>